<dbReference type="KEGG" id="samb:SAM23877_3170"/>
<protein>
    <submittedName>
        <fullName evidence="2">Uncharacterized protein</fullName>
    </submittedName>
</protein>
<dbReference type="AlphaFoldDB" id="A0A0K2AT86"/>
<evidence type="ECO:0000313" key="2">
    <source>
        <dbReference type="EMBL" id="AKZ56219.1"/>
    </source>
</evidence>
<name>A0A0K2AT86_STRA7</name>
<dbReference type="EMBL" id="CP012382">
    <property type="protein sequence ID" value="AKZ56219.1"/>
    <property type="molecule type" value="Genomic_DNA"/>
</dbReference>
<proteinExistence type="predicted"/>
<feature type="region of interest" description="Disordered" evidence="1">
    <location>
        <begin position="1"/>
        <end position="56"/>
    </location>
</feature>
<reference evidence="3" key="1">
    <citation type="journal article" date="2015" name="J. Biotechnol.">
        <title>Complete genome sequence of Streptomyces ambofaciens ATCC 23877, the spiramycin producer.</title>
        <authorList>
            <person name="Thibessard A."/>
            <person name="Haas D."/>
            <person name="Gerbaud C."/>
            <person name="Aigle B."/>
            <person name="Lautru S."/>
            <person name="Pernodet J.L."/>
            <person name="Leblond P."/>
        </authorList>
    </citation>
    <scope>NUCLEOTIDE SEQUENCE [LARGE SCALE GENOMIC DNA]</scope>
    <source>
        <strain evidence="3">ATCC 23877 / 3486 / DSM 40053 / JCM 4204 / NBRC 12836 / NRRL B-2516</strain>
    </source>
</reference>
<feature type="compositionally biased region" description="Pro residues" evidence="1">
    <location>
        <begin position="18"/>
        <end position="37"/>
    </location>
</feature>
<evidence type="ECO:0000313" key="3">
    <source>
        <dbReference type="Proteomes" id="UP000061018"/>
    </source>
</evidence>
<organism evidence="2 3">
    <name type="scientific">Streptomyces ambofaciens (strain ATCC 23877 / 3486 / DSM 40053 / JCM 4204 / NBRC 12836 / NRRL B-2516)</name>
    <dbReference type="NCBI Taxonomy" id="278992"/>
    <lineage>
        <taxon>Bacteria</taxon>
        <taxon>Bacillati</taxon>
        <taxon>Actinomycetota</taxon>
        <taxon>Actinomycetes</taxon>
        <taxon>Kitasatosporales</taxon>
        <taxon>Streptomycetaceae</taxon>
        <taxon>Streptomyces</taxon>
    </lineage>
</organism>
<accession>A0A0K2AT86</accession>
<evidence type="ECO:0000256" key="1">
    <source>
        <dbReference type="SAM" id="MobiDB-lite"/>
    </source>
</evidence>
<gene>
    <name evidence="2" type="ORF">SAM23877_3170</name>
</gene>
<dbReference type="Proteomes" id="UP000061018">
    <property type="component" value="Chromosome"/>
</dbReference>
<sequence length="56" mass="5778">MGELPLSGPWHPCRGPHSCPPGPARAPAGPAPMPPTDHPGILRMSTPTPQKPKGIP</sequence>